<dbReference type="Proteomes" id="UP001144352">
    <property type="component" value="Unassembled WGS sequence"/>
</dbReference>
<sequence length="201" mass="22456">MSPDRLPEIDADKIACQQILEEDHSVFSIQWVVIPGVSPGTISSASLLDRYLRYIQHCTAGIIRPVQTTAGVEFRLLTSSWALIQFLPPRHTPDAAGERTILNISGGLLVDKQECDRGQLEFIVEEIAAGSRLTLKLADYCPLLLGSRKPSLWRKWLYRFTQASIHKVVTVNFLAMVYRSITGKPVRRGVVTIVVRKGITT</sequence>
<dbReference type="RefSeq" id="WP_214186752.1">
    <property type="nucleotide sequence ID" value="NZ_JAHCZI010000007.1"/>
</dbReference>
<evidence type="ECO:0000313" key="1">
    <source>
        <dbReference type="EMBL" id="GLI37238.1"/>
    </source>
</evidence>
<accession>A0A9W6FYR5</accession>
<dbReference type="AlphaFoldDB" id="A0A9W6FYR5"/>
<keyword evidence="2" id="KW-1185">Reference proteome</keyword>
<evidence type="ECO:0000313" key="2">
    <source>
        <dbReference type="Proteomes" id="UP001144352"/>
    </source>
</evidence>
<protein>
    <submittedName>
        <fullName evidence="1">Uncharacterized protein</fullName>
    </submittedName>
</protein>
<organism evidence="1 2">
    <name type="scientific">Geobacter hydrogenophilus</name>
    <dbReference type="NCBI Taxonomy" id="40983"/>
    <lineage>
        <taxon>Bacteria</taxon>
        <taxon>Pseudomonadati</taxon>
        <taxon>Thermodesulfobacteriota</taxon>
        <taxon>Desulfuromonadia</taxon>
        <taxon>Geobacterales</taxon>
        <taxon>Geobacteraceae</taxon>
        <taxon>Geobacter</taxon>
    </lineage>
</organism>
<comment type="caution">
    <text evidence="1">The sequence shown here is derived from an EMBL/GenBank/DDBJ whole genome shotgun (WGS) entry which is preliminary data.</text>
</comment>
<gene>
    <name evidence="1" type="ORF">GHYDROH2_07390</name>
</gene>
<dbReference type="EMBL" id="BSDS01000001">
    <property type="protein sequence ID" value="GLI37238.1"/>
    <property type="molecule type" value="Genomic_DNA"/>
</dbReference>
<name>A0A9W6FYR5_9BACT</name>
<proteinExistence type="predicted"/>
<reference evidence="1" key="1">
    <citation type="submission" date="2022-12" db="EMBL/GenBank/DDBJ databases">
        <title>Reference genome sequencing for broad-spectrum identification of bacterial and archaeal isolates by mass spectrometry.</title>
        <authorList>
            <person name="Sekiguchi Y."/>
            <person name="Tourlousse D.M."/>
        </authorList>
    </citation>
    <scope>NUCLEOTIDE SEQUENCE</scope>
    <source>
        <strain evidence="1">H2</strain>
    </source>
</reference>